<gene>
    <name evidence="7" type="ORF">CP98_04888</name>
</gene>
<evidence type="ECO:0000256" key="5">
    <source>
        <dbReference type="SAM" id="MobiDB-lite"/>
    </source>
</evidence>
<evidence type="ECO:0000313" key="8">
    <source>
        <dbReference type="Proteomes" id="UP000028534"/>
    </source>
</evidence>
<comment type="similarity">
    <text evidence="1">Belongs to the LysR transcriptional regulatory family.</text>
</comment>
<dbReference type="InterPro" id="IPR000847">
    <property type="entry name" value="LysR_HTH_N"/>
</dbReference>
<dbReference type="Gene3D" id="1.10.10.10">
    <property type="entry name" value="Winged helix-like DNA-binding domain superfamily/Winged helix DNA-binding domain"/>
    <property type="match status" value="1"/>
</dbReference>
<comment type="caution">
    <text evidence="7">The sequence shown here is derived from an EMBL/GenBank/DDBJ whole genome shotgun (WGS) entry which is preliminary data.</text>
</comment>
<keyword evidence="2" id="KW-0805">Transcription regulation</keyword>
<dbReference type="PANTHER" id="PTHR30537:SF74">
    <property type="entry name" value="HTH-TYPE TRANSCRIPTIONAL REGULATOR TRPI"/>
    <property type="match status" value="1"/>
</dbReference>
<feature type="region of interest" description="Disordered" evidence="5">
    <location>
        <begin position="290"/>
        <end position="309"/>
    </location>
</feature>
<dbReference type="InterPro" id="IPR058163">
    <property type="entry name" value="LysR-type_TF_proteobact-type"/>
</dbReference>
<organism evidence="7 8">
    <name type="scientific">Sphingobium yanoikuyae</name>
    <name type="common">Sphingomonas yanoikuyae</name>
    <dbReference type="NCBI Taxonomy" id="13690"/>
    <lineage>
        <taxon>Bacteria</taxon>
        <taxon>Pseudomonadati</taxon>
        <taxon>Pseudomonadota</taxon>
        <taxon>Alphaproteobacteria</taxon>
        <taxon>Sphingomonadales</taxon>
        <taxon>Sphingomonadaceae</taxon>
        <taxon>Sphingobium</taxon>
    </lineage>
</organism>
<dbReference type="RefSeq" id="WP_080727365.1">
    <property type="nucleotide sequence ID" value="NZ_JGVR01000053.1"/>
</dbReference>
<sequence>MRRLPPFNALRAFDAAARHLNFRLAAEELGVTQGAVAQQIRGLEAELGISLFERHPRGLALTEAGRGYQPNIRRAFDIIQEATSLLRPGRRHVTISVTPTFASKWLIPRLADFTDAYPDIDVRIVATDRISDFQADGVDVAVRLGRPPFGPDVTADLLLPHVIVAVGSPLLIEKFGHPEVVANFEHYPLLHDAHNLWPRFLENIPSLKPTPNQKAIRFNQTALAVEAAIAGQGLTLAGSLYVEDDIASGRLLQLFGTSLAADSGFFLVSQANAQSHAAISSFTSWLRGVASRDPEPASPPTSANGSAKN</sequence>
<dbReference type="GO" id="GO:0043565">
    <property type="term" value="F:sequence-specific DNA binding"/>
    <property type="evidence" value="ECO:0007669"/>
    <property type="project" value="TreeGrafter"/>
</dbReference>
<accession>A0A084E8I5</accession>
<dbReference type="GO" id="GO:0006351">
    <property type="term" value="P:DNA-templated transcription"/>
    <property type="evidence" value="ECO:0007669"/>
    <property type="project" value="TreeGrafter"/>
</dbReference>
<proteinExistence type="inferred from homology"/>
<protein>
    <submittedName>
        <fullName evidence="7">Transcriptional regulator, LysR family</fullName>
    </submittedName>
</protein>
<dbReference type="PATRIC" id="fig|13690.10.peg.5050"/>
<dbReference type="EMBL" id="JGVR01000053">
    <property type="protein sequence ID" value="KEZ14277.1"/>
    <property type="molecule type" value="Genomic_DNA"/>
</dbReference>
<evidence type="ECO:0000259" key="6">
    <source>
        <dbReference type="PROSITE" id="PS50931"/>
    </source>
</evidence>
<dbReference type="AlphaFoldDB" id="A0A084E8I5"/>
<evidence type="ECO:0000256" key="3">
    <source>
        <dbReference type="ARBA" id="ARBA00023125"/>
    </source>
</evidence>
<dbReference type="FunFam" id="1.10.10.10:FF:000038">
    <property type="entry name" value="Glycine cleavage system transcriptional activator"/>
    <property type="match status" value="1"/>
</dbReference>
<dbReference type="SUPFAM" id="SSF46785">
    <property type="entry name" value="Winged helix' DNA-binding domain"/>
    <property type="match status" value="1"/>
</dbReference>
<dbReference type="Pfam" id="PF00126">
    <property type="entry name" value="HTH_1"/>
    <property type="match status" value="1"/>
</dbReference>
<dbReference type="SUPFAM" id="SSF53850">
    <property type="entry name" value="Periplasmic binding protein-like II"/>
    <property type="match status" value="1"/>
</dbReference>
<name>A0A084E8I5_SPHYA</name>
<dbReference type="PROSITE" id="PS50931">
    <property type="entry name" value="HTH_LYSR"/>
    <property type="match status" value="1"/>
</dbReference>
<dbReference type="Pfam" id="PF03466">
    <property type="entry name" value="LysR_substrate"/>
    <property type="match status" value="1"/>
</dbReference>
<dbReference type="GO" id="GO:0003700">
    <property type="term" value="F:DNA-binding transcription factor activity"/>
    <property type="evidence" value="ECO:0007669"/>
    <property type="project" value="InterPro"/>
</dbReference>
<dbReference type="Gene3D" id="3.40.190.10">
    <property type="entry name" value="Periplasmic binding protein-like II"/>
    <property type="match status" value="2"/>
</dbReference>
<dbReference type="PRINTS" id="PR00039">
    <property type="entry name" value="HTHLYSR"/>
</dbReference>
<evidence type="ECO:0000256" key="2">
    <source>
        <dbReference type="ARBA" id="ARBA00023015"/>
    </source>
</evidence>
<dbReference type="InterPro" id="IPR036390">
    <property type="entry name" value="WH_DNA-bd_sf"/>
</dbReference>
<dbReference type="InterPro" id="IPR005119">
    <property type="entry name" value="LysR_subst-bd"/>
</dbReference>
<evidence type="ECO:0000256" key="1">
    <source>
        <dbReference type="ARBA" id="ARBA00009437"/>
    </source>
</evidence>
<evidence type="ECO:0000313" key="7">
    <source>
        <dbReference type="EMBL" id="KEZ14277.1"/>
    </source>
</evidence>
<feature type="compositionally biased region" description="Polar residues" evidence="5">
    <location>
        <begin position="300"/>
        <end position="309"/>
    </location>
</feature>
<evidence type="ECO:0000256" key="4">
    <source>
        <dbReference type="ARBA" id="ARBA00023163"/>
    </source>
</evidence>
<dbReference type="PANTHER" id="PTHR30537">
    <property type="entry name" value="HTH-TYPE TRANSCRIPTIONAL REGULATOR"/>
    <property type="match status" value="1"/>
</dbReference>
<dbReference type="CDD" id="cd08432">
    <property type="entry name" value="PBP2_GcdR_TrpI_HvrB_AmpR_like"/>
    <property type="match status" value="1"/>
</dbReference>
<feature type="domain" description="HTH lysR-type" evidence="6">
    <location>
        <begin position="5"/>
        <end position="62"/>
    </location>
</feature>
<keyword evidence="3" id="KW-0238">DNA-binding</keyword>
<dbReference type="Proteomes" id="UP000028534">
    <property type="component" value="Unassembled WGS sequence"/>
</dbReference>
<dbReference type="NCBIfam" id="NF008352">
    <property type="entry name" value="PRK11139.1"/>
    <property type="match status" value="1"/>
</dbReference>
<reference evidence="7 8" key="1">
    <citation type="submission" date="2014-03" db="EMBL/GenBank/DDBJ databases">
        <title>Genome sequence of Sphingobium yanoikuyae B1.</title>
        <authorList>
            <person name="Gan H.M."/>
            <person name="Gan H.Y."/>
            <person name="Savka M.A."/>
        </authorList>
    </citation>
    <scope>NUCLEOTIDE SEQUENCE [LARGE SCALE GENOMIC DNA]</scope>
    <source>
        <strain evidence="7 8">B1</strain>
    </source>
</reference>
<keyword evidence="4" id="KW-0804">Transcription</keyword>
<dbReference type="InterPro" id="IPR036388">
    <property type="entry name" value="WH-like_DNA-bd_sf"/>
</dbReference>
<dbReference type="eggNOG" id="COG0583">
    <property type="taxonomic scope" value="Bacteria"/>
</dbReference>